<dbReference type="GO" id="GO:0030246">
    <property type="term" value="F:carbohydrate binding"/>
    <property type="evidence" value="ECO:0007669"/>
    <property type="project" value="InterPro"/>
</dbReference>
<reference evidence="1" key="1">
    <citation type="submission" date="2009-01" db="EMBL/GenBank/DDBJ databases">
        <title>Complete sequence of Chromosome 1 of Burkholderia cepacia AMMD.</title>
        <authorList>
            <consortium name="US DOE Joint Genome Institute"/>
            <person name="Copeland A."/>
            <person name="Lucas S."/>
            <person name="Lapidus A."/>
            <person name="Barry K."/>
            <person name="Detter J.C."/>
            <person name="Glavina del Rio T."/>
            <person name="Hammon N."/>
            <person name="Israni S."/>
            <person name="Pitluck S."/>
            <person name="Bruce D."/>
            <person name="Chain P."/>
            <person name="Malfatti S."/>
            <person name="Shin M."/>
            <person name="Vergez L."/>
            <person name="Schmutz J."/>
            <person name="Larimer F."/>
            <person name="Land M."/>
            <person name="Hauser L."/>
            <person name="Kyrpides N."/>
            <person name="Kim E."/>
            <person name="Parke J."/>
            <person name="Coenye T."/>
            <person name="Konstantinidis K."/>
            <person name="Ramette A."/>
            <person name="Tiedje J."/>
            <person name="Richardson P."/>
        </authorList>
    </citation>
    <scope>NUCLEOTIDE SEQUENCE [LARGE SCALE GENOMIC DNA]</scope>
    <source>
        <strain evidence="1">AMMD</strain>
    </source>
</reference>
<dbReference type="Gene3D" id="2.70.98.10">
    <property type="match status" value="1"/>
</dbReference>
<protein>
    <submittedName>
        <fullName evidence="1">Aldose 1-epimerase</fullName>
    </submittedName>
</protein>
<dbReference type="EMBL" id="CP000440">
    <property type="protein sequence ID" value="ABI86761.1"/>
    <property type="molecule type" value="Genomic_DNA"/>
</dbReference>
<dbReference type="Proteomes" id="UP000000662">
    <property type="component" value="Chromosome 1"/>
</dbReference>
<dbReference type="SUPFAM" id="SSF74650">
    <property type="entry name" value="Galactose mutarotase-like"/>
    <property type="match status" value="1"/>
</dbReference>
<dbReference type="Pfam" id="PF01263">
    <property type="entry name" value="Aldose_epim"/>
    <property type="match status" value="1"/>
</dbReference>
<dbReference type="KEGG" id="bam:Bamb_1203"/>
<sequence length="320" mass="35630">MERAIAHPRPPRSYRFAMPIFQQHDIHELHAGPSLVRVAPQFGGRLLSWHVDGEPIIFWPETADWSNLARVRGGNPLLFPFLGRHRVDGELGRWRDAAGVVRDLPMHGFARDLPFAAQPSADGAALTMTLEGNEALHASYPFDFRFETTYRLADAHTLEVALTTTNRGDTPLPYYAGHHFYFALPHGERAQTTLELPPTHRCAQNADGSISAPQRGEARYTLDDPDILDRFHCLDGAPSTPVRIVMPGRRRTIEIALDVPGSIPWYAVTTWTEKPESDFYCVEPWLGLPDAIHNGLGLRMLAPGATETATLRIRVVPLAG</sequence>
<accession>Q0BGG2</accession>
<dbReference type="GO" id="GO:0016853">
    <property type="term" value="F:isomerase activity"/>
    <property type="evidence" value="ECO:0007669"/>
    <property type="project" value="InterPro"/>
</dbReference>
<dbReference type="InterPro" id="IPR008183">
    <property type="entry name" value="Aldose_1/G6P_1-epimerase"/>
</dbReference>
<dbReference type="PANTHER" id="PTHR11122:SF13">
    <property type="entry name" value="GLUCOSE-6-PHOSPHATE 1-EPIMERASE"/>
    <property type="match status" value="1"/>
</dbReference>
<proteinExistence type="predicted"/>
<dbReference type="InterPro" id="IPR014718">
    <property type="entry name" value="GH-type_carb-bd"/>
</dbReference>
<keyword evidence="2" id="KW-1185">Reference proteome</keyword>
<dbReference type="GO" id="GO:0005975">
    <property type="term" value="P:carbohydrate metabolic process"/>
    <property type="evidence" value="ECO:0007669"/>
    <property type="project" value="InterPro"/>
</dbReference>
<evidence type="ECO:0000313" key="1">
    <source>
        <dbReference type="EMBL" id="ABI86761.1"/>
    </source>
</evidence>
<dbReference type="InterPro" id="IPR011013">
    <property type="entry name" value="Gal_mutarotase_sf_dom"/>
</dbReference>
<gene>
    <name evidence="1" type="ordered locus">Bamb_1203</name>
</gene>
<evidence type="ECO:0000313" key="2">
    <source>
        <dbReference type="Proteomes" id="UP000000662"/>
    </source>
</evidence>
<name>Q0BGG2_BURCM</name>
<dbReference type="PANTHER" id="PTHR11122">
    <property type="entry name" value="APOSPORY-ASSOCIATED PROTEIN C-RELATED"/>
    <property type="match status" value="1"/>
</dbReference>
<dbReference type="eggNOG" id="COG2017">
    <property type="taxonomic scope" value="Bacteria"/>
</dbReference>
<dbReference type="AlphaFoldDB" id="Q0BGG2"/>
<organism evidence="1 2">
    <name type="scientific">Burkholderia ambifaria (strain ATCC BAA-244 / DSM 16087 / CCUG 44356 / LMG 19182 / AMMD)</name>
    <name type="common">Burkholderia cepacia (strain AMMD)</name>
    <dbReference type="NCBI Taxonomy" id="339670"/>
    <lineage>
        <taxon>Bacteria</taxon>
        <taxon>Pseudomonadati</taxon>
        <taxon>Pseudomonadota</taxon>
        <taxon>Betaproteobacteria</taxon>
        <taxon>Burkholderiales</taxon>
        <taxon>Burkholderiaceae</taxon>
        <taxon>Burkholderia</taxon>
        <taxon>Burkholderia cepacia complex</taxon>
    </lineage>
</organism>